<evidence type="ECO:0000313" key="3">
    <source>
        <dbReference type="EMBL" id="MCU4743462.1"/>
    </source>
</evidence>
<protein>
    <submittedName>
        <fullName evidence="3">Tyrosine-type recombinase/integrase</fullName>
    </submittedName>
</protein>
<evidence type="ECO:0000259" key="2">
    <source>
        <dbReference type="Pfam" id="PF00589"/>
    </source>
</evidence>
<proteinExistence type="predicted"/>
<dbReference type="AlphaFoldDB" id="A0AAP2Z226"/>
<gene>
    <name evidence="3" type="ORF">OB960_18915</name>
</gene>
<dbReference type="SUPFAM" id="SSF56349">
    <property type="entry name" value="DNA breaking-rejoining enzymes"/>
    <property type="match status" value="1"/>
</dbReference>
<keyword evidence="1" id="KW-0233">DNA recombination</keyword>
<dbReference type="RefSeq" id="WP_338005281.1">
    <property type="nucleotide sequence ID" value="NZ_JAOPKA010000015.1"/>
</dbReference>
<comment type="caution">
    <text evidence="3">The sequence shown here is derived from an EMBL/GenBank/DDBJ whole genome shotgun (WGS) entry which is preliminary data.</text>
</comment>
<dbReference type="EMBL" id="JAOPKA010000015">
    <property type="protein sequence ID" value="MCU4743462.1"/>
    <property type="molecule type" value="Genomic_DNA"/>
</dbReference>
<dbReference type="Proteomes" id="UP001321018">
    <property type="component" value="Unassembled WGS sequence"/>
</dbReference>
<dbReference type="GO" id="GO:0015074">
    <property type="term" value="P:DNA integration"/>
    <property type="evidence" value="ECO:0007669"/>
    <property type="project" value="InterPro"/>
</dbReference>
<dbReference type="Pfam" id="PF00589">
    <property type="entry name" value="Phage_integrase"/>
    <property type="match status" value="1"/>
</dbReference>
<accession>A0AAP2Z226</accession>
<feature type="domain" description="Tyr recombinase" evidence="2">
    <location>
        <begin position="240"/>
        <end position="313"/>
    </location>
</feature>
<evidence type="ECO:0000256" key="1">
    <source>
        <dbReference type="ARBA" id="ARBA00023172"/>
    </source>
</evidence>
<dbReference type="InterPro" id="IPR011010">
    <property type="entry name" value="DNA_brk_join_enz"/>
</dbReference>
<reference evidence="3" key="1">
    <citation type="submission" date="2022-09" db="EMBL/GenBank/DDBJ databases">
        <title>Enrichment on poylsaccharides allowed isolation of novel metabolic and taxonomic groups of Haloarchaea.</title>
        <authorList>
            <person name="Sorokin D.Y."/>
            <person name="Elcheninov A.G."/>
            <person name="Khizhniak T.V."/>
            <person name="Kolganova T.V."/>
            <person name="Kublanov I.V."/>
        </authorList>
    </citation>
    <scope>NUCLEOTIDE SEQUENCE</scope>
    <source>
        <strain evidence="3">AArc-xg1-1</strain>
    </source>
</reference>
<name>A0AAP2Z226_9EURY</name>
<organism evidence="3 4">
    <name type="scientific">Natronoglomus mannanivorans</name>
    <dbReference type="NCBI Taxonomy" id="2979990"/>
    <lineage>
        <taxon>Archaea</taxon>
        <taxon>Methanobacteriati</taxon>
        <taxon>Methanobacteriota</taxon>
        <taxon>Stenosarchaea group</taxon>
        <taxon>Halobacteria</taxon>
        <taxon>Halobacteriales</taxon>
        <taxon>Natrialbaceae</taxon>
        <taxon>Natronoglomus</taxon>
    </lineage>
</organism>
<dbReference type="GO" id="GO:0006310">
    <property type="term" value="P:DNA recombination"/>
    <property type="evidence" value="ECO:0007669"/>
    <property type="project" value="UniProtKB-KW"/>
</dbReference>
<sequence>MYRPDPATATRLEETVAMSVYSSPTPETSTKHSKEFSLDEREFELFLEGCRALDDYRAQQAEFIAFVGGRLGLRAGEIAHIRESWIDWRRKMIVIPRHDPCDKGVDGAPCGYCRAQAKQYVGYNQYTLAEARLELIQQGALFGDLDAQTHAELRAVHEARVDGEISAEEYEEFVDDCLSVGNAHAAFDRIDDRAEALVDDHDVTFDEAIGRAWSAKTDAAAREVPFDFDARAELVVERFFERFDQYPHSKTTINRRVSLAADHADGISREDVTPHGLRATAASLHAGRGLDVLAMQSFFGWVDISTARNYVKTSGTNTARALHQVHSR</sequence>
<dbReference type="InterPro" id="IPR002104">
    <property type="entry name" value="Integrase_catalytic"/>
</dbReference>
<evidence type="ECO:0000313" key="4">
    <source>
        <dbReference type="Proteomes" id="UP001321018"/>
    </source>
</evidence>
<dbReference type="InterPro" id="IPR013762">
    <property type="entry name" value="Integrase-like_cat_sf"/>
</dbReference>
<dbReference type="GO" id="GO:0003677">
    <property type="term" value="F:DNA binding"/>
    <property type="evidence" value="ECO:0007669"/>
    <property type="project" value="InterPro"/>
</dbReference>
<dbReference type="Gene3D" id="1.10.443.10">
    <property type="entry name" value="Intergrase catalytic core"/>
    <property type="match status" value="1"/>
</dbReference>